<feature type="compositionally biased region" description="Polar residues" evidence="1">
    <location>
        <begin position="226"/>
        <end position="245"/>
    </location>
</feature>
<feature type="compositionally biased region" description="Basic and acidic residues" evidence="1">
    <location>
        <begin position="1732"/>
        <end position="1745"/>
    </location>
</feature>
<feature type="compositionally biased region" description="Low complexity" evidence="1">
    <location>
        <begin position="599"/>
        <end position="614"/>
    </location>
</feature>
<dbReference type="EMBL" id="JARK01001372">
    <property type="protein sequence ID" value="EYC15769.1"/>
    <property type="molecule type" value="Genomic_DNA"/>
</dbReference>
<feature type="compositionally biased region" description="Basic and acidic residues" evidence="1">
    <location>
        <begin position="430"/>
        <end position="443"/>
    </location>
</feature>
<feature type="compositionally biased region" description="Basic residues" evidence="1">
    <location>
        <begin position="510"/>
        <end position="521"/>
    </location>
</feature>
<feature type="region of interest" description="Disordered" evidence="1">
    <location>
        <begin position="1103"/>
        <end position="1130"/>
    </location>
</feature>
<feature type="region of interest" description="Disordered" evidence="1">
    <location>
        <begin position="1732"/>
        <end position="1769"/>
    </location>
</feature>
<feature type="compositionally biased region" description="Low complexity" evidence="1">
    <location>
        <begin position="931"/>
        <end position="950"/>
    </location>
</feature>
<feature type="compositionally biased region" description="Low complexity" evidence="1">
    <location>
        <begin position="669"/>
        <end position="690"/>
    </location>
</feature>
<sequence length="1840" mass="201697">MDLDVHLDLNVSSSDVASSHTIRRTSIHLERTDPSAPTTLAISSPSGSSLPVTGKKRQVARRSSLNSDSSSSKHTAEAGEDSSTSQKRRRKSRQLPHEGPEYDGSSLFTKPISSTRPRHLTARRYSPSPDTRPGAKLKSLVAKIQERVKPGKKRLEFALTKLPKEFDSTSCILLGGLQCNPIDFELHKETEKQEAVVVAPAKETVVVIPAEEPPILKPPKPPTAPSVQAVTSVSTPASTPKTSQDSVVVVKEEVLSVNSSNDVDDNDDNDDDYDVDDDDDDDDDDEDYEPPEPVVRMADIGAAPFTAAAILPLPTSLGTKPKRRFKVSTPVIKLPRRRTLDVGGRLDVSERSSVGSASSVENVTRIKQVRRRRTIDDVDKSVRTDSSPATVRLPDEPASVKPRRRRTVVKMSGDIDESLSESISLTRSSSKPDHDVIAKKAEESTSQSTVTPKKEVVRRRGKRGRASGSLEREKGPPPKIKDVEPAPVADRPKRLSAGKTLDFLAEVTKSKRSSAGRRSRARPSALAETSSCSTPDDAPATSSKVLESPNVAPATPERLIGPPKKEVPESEVKQAPLSVVEPAVEREVPKDAMEEDTEASASCSPSTASDSISSTKDDKTTEQMDSTLSSPKEDKVPEQKDTIPEVKITRSKPHSVSVKAAGAGKVRISSTLVESTSSASSSKHSPGLLSIRRSSRSHTLTKKMRDSDLHTKTSGSSTPTISKPVDPNSALGILQRVSRFTRPIRSPSPQPLRAFLPRGQERTAASATEQQSGTPTEVESPASRDNGSSASGEASNDSTVVAAVAKPEVVEKEPVLDGAASSDHSLKVQIPDGKEGSSSTPQQSSKVTRGDDEMVPSTSSGRSSRVVRPSSRFVNPDFVSPTRRRRGSKSTVADPESGKEKGSPALTSPKAEVLSSPMDEAKPAAEVDTTPQSAQDPAEAPPESSSKPAPLVTPTHTMETRRRSLGKKARPIKIKLRLGCFPRVIAVNAGNENKAEEPESSKPAVPEAPVVKKAPAKKYISPWSRYIPSVKPVLGNIYYSDGTVEKLGVSVNAVMDRLLAEVCQDGITRHSAIVNKREKKKRNIEKARERVARLKEEKAAREAQGWVIRHNKSSSHPEPRVESPSNELGPRVRAGILQKDFLYPSLKRGTKAEKKKNEELRRARSRRVMSQLAESTYDEVERPNLARRGSAPSKSDPGKVVKPREPSPFDPEKQERLRLEAEERERQKRLTMPISFNTFLSSKTSVLSAQPLLQPQRISDRAPVADHFYRELLCEYNCVGEPVEDSWTDFDMDVEDCLDVTTIEAVHIPKFDDYVAPPVLDESAEPVAAEVEQMLLRPSMYAEEDGISFLYERALEQPELRRNLLSMAIECISALHVARLSACGREAAIVVYNTVTHQASKMRDVICMFSREREEAVFWMHRYLIEMLPVELLASYLFLLRHTRLLNCQVKSIVRSTQNESSPWPEVTRIIGKYVEVNVVEPDAADLDRTIAPASLSDVVFVLVAPNISVGDFSVRDRFHDSVYKWLREIGHPASSIVKIKIDEPFSTAVSEMVYTAVNMISRVVTKVVREHRQKRIVLVGWGTTCVFNHMALSAVPGVSAIIDLAFPILTLDGPRGEPDDDILLTYCPSLFVVGSQACDYHPGAMKMMRSSMIMPSGLVVIGHANNNLLVSCTTLSRLRITQRVISRCIVEQISDFLGMEWTKRERSRLVPMPLNDTFKVDLTQLKIDERAAQASRKPKDDGAIRKKKLSGTPLQSPIPREASPSPLPVTQLDSVRSNFQSLLKKVGADKVAKWPEERQLLTGAFKEPRLPVKPASEMASPVPRSDSPNLLDPASISLI</sequence>
<feature type="compositionally biased region" description="Basic and acidic residues" evidence="1">
    <location>
        <begin position="563"/>
        <end position="572"/>
    </location>
</feature>
<feature type="domain" description="KANSL3 helical" evidence="2">
    <location>
        <begin position="1320"/>
        <end position="1481"/>
    </location>
</feature>
<feature type="compositionally biased region" description="Basic and acidic residues" evidence="1">
    <location>
        <begin position="1150"/>
        <end position="1162"/>
    </location>
</feature>
<feature type="compositionally biased region" description="Polar residues" evidence="1">
    <location>
        <begin position="106"/>
        <end position="115"/>
    </location>
</feature>
<keyword evidence="4" id="KW-1185">Reference proteome</keyword>
<dbReference type="STRING" id="53326.A0A016UK54"/>
<feature type="compositionally biased region" description="Basic and acidic residues" evidence="1">
    <location>
        <begin position="470"/>
        <end position="484"/>
    </location>
</feature>
<dbReference type="GO" id="GO:0044545">
    <property type="term" value="C:NSL complex"/>
    <property type="evidence" value="ECO:0007669"/>
    <property type="project" value="TreeGrafter"/>
</dbReference>
<dbReference type="InterPro" id="IPR026555">
    <property type="entry name" value="NSL3/Tex30"/>
</dbReference>
<evidence type="ECO:0000313" key="4">
    <source>
        <dbReference type="Proteomes" id="UP000024635"/>
    </source>
</evidence>
<evidence type="ECO:0000313" key="3">
    <source>
        <dbReference type="EMBL" id="EYC15769.1"/>
    </source>
</evidence>
<evidence type="ECO:0000259" key="2">
    <source>
        <dbReference type="Pfam" id="PF23154"/>
    </source>
</evidence>
<dbReference type="PANTHER" id="PTHR13136">
    <property type="entry name" value="TESTIS DEVELOPMENT PROTEIN PRTD"/>
    <property type="match status" value="1"/>
</dbReference>
<feature type="compositionally biased region" description="Low complexity" evidence="1">
    <location>
        <begin position="420"/>
        <end position="429"/>
    </location>
</feature>
<feature type="region of interest" description="Disordered" evidence="1">
    <location>
        <begin position="376"/>
        <end position="968"/>
    </location>
</feature>
<feature type="compositionally biased region" description="Basic and acidic residues" evidence="1">
    <location>
        <begin position="583"/>
        <end position="592"/>
    </location>
</feature>
<feature type="compositionally biased region" description="Basic and acidic residues" evidence="1">
    <location>
        <begin position="1196"/>
        <end position="1215"/>
    </location>
</feature>
<dbReference type="GO" id="GO:0045944">
    <property type="term" value="P:positive regulation of transcription by RNA polymerase II"/>
    <property type="evidence" value="ECO:0007669"/>
    <property type="project" value="TreeGrafter"/>
</dbReference>
<dbReference type="Proteomes" id="UP000024635">
    <property type="component" value="Unassembled WGS sequence"/>
</dbReference>
<dbReference type="PANTHER" id="PTHR13136:SF16">
    <property type="entry name" value="KAT8 REGULATORY NSL COMPLEX SUBUNIT 3"/>
    <property type="match status" value="1"/>
</dbReference>
<name>A0A016UK54_9BILA</name>
<dbReference type="OrthoDB" id="6415022at2759"/>
<feature type="compositionally biased region" description="Polar residues" evidence="1">
    <location>
        <begin position="10"/>
        <end position="20"/>
    </location>
</feature>
<protein>
    <recommendedName>
        <fullName evidence="2">KANSL3 helical domain-containing protein</fullName>
    </recommendedName>
</protein>
<feature type="region of interest" description="Disordered" evidence="1">
    <location>
        <begin position="212"/>
        <end position="292"/>
    </location>
</feature>
<dbReference type="Pfam" id="PF23154">
    <property type="entry name" value="KANSL3_1st"/>
    <property type="match status" value="1"/>
</dbReference>
<feature type="compositionally biased region" description="Pro residues" evidence="1">
    <location>
        <begin position="212"/>
        <end position="224"/>
    </location>
</feature>
<feature type="compositionally biased region" description="Low complexity" evidence="1">
    <location>
        <begin position="63"/>
        <end position="72"/>
    </location>
</feature>
<feature type="compositionally biased region" description="Polar residues" evidence="1">
    <location>
        <begin position="528"/>
        <end position="545"/>
    </location>
</feature>
<feature type="compositionally biased region" description="Polar residues" evidence="1">
    <location>
        <begin position="712"/>
        <end position="721"/>
    </location>
</feature>
<feature type="region of interest" description="Disordered" evidence="1">
    <location>
        <begin position="1"/>
        <end position="136"/>
    </location>
</feature>
<dbReference type="InterPro" id="IPR056519">
    <property type="entry name" value="KANSL3_1st"/>
</dbReference>
<feature type="compositionally biased region" description="Basic and acidic residues" evidence="1">
    <location>
        <begin position="631"/>
        <end position="648"/>
    </location>
</feature>
<evidence type="ECO:0000256" key="1">
    <source>
        <dbReference type="SAM" id="MobiDB-lite"/>
    </source>
</evidence>
<feature type="compositionally biased region" description="Low complexity" evidence="1">
    <location>
        <begin position="855"/>
        <end position="874"/>
    </location>
</feature>
<reference evidence="4" key="1">
    <citation type="journal article" date="2015" name="Nat. Genet.">
        <title>The genome and transcriptome of the zoonotic hookworm Ancylostoma ceylanicum identify infection-specific gene families.</title>
        <authorList>
            <person name="Schwarz E.M."/>
            <person name="Hu Y."/>
            <person name="Antoshechkin I."/>
            <person name="Miller M.M."/>
            <person name="Sternberg P.W."/>
            <person name="Aroian R.V."/>
        </authorList>
    </citation>
    <scope>NUCLEOTIDE SEQUENCE</scope>
    <source>
        <strain evidence="4">HY135</strain>
    </source>
</reference>
<gene>
    <name evidence="3" type="primary">Acey_s0036.g3348</name>
    <name evidence="3" type="synonym">Acey-F54D11.2</name>
    <name evidence="3" type="ORF">Y032_0036g3348</name>
</gene>
<accession>A0A016UK54</accession>
<feature type="compositionally biased region" description="Polar residues" evidence="1">
    <location>
        <begin position="35"/>
        <end position="51"/>
    </location>
</feature>
<feature type="region of interest" description="Disordered" evidence="1">
    <location>
        <begin position="1145"/>
        <end position="1215"/>
    </location>
</feature>
<feature type="compositionally biased region" description="Basic residues" evidence="1">
    <location>
        <begin position="693"/>
        <end position="702"/>
    </location>
</feature>
<proteinExistence type="predicted"/>
<feature type="compositionally biased region" description="Basic residues" evidence="1">
    <location>
        <begin position="456"/>
        <end position="465"/>
    </location>
</feature>
<feature type="compositionally biased region" description="Acidic residues" evidence="1">
    <location>
        <begin position="262"/>
        <end position="290"/>
    </location>
</feature>
<feature type="compositionally biased region" description="Polar residues" evidence="1">
    <location>
        <begin position="836"/>
        <end position="847"/>
    </location>
</feature>
<feature type="region of interest" description="Disordered" evidence="1">
    <location>
        <begin position="1806"/>
        <end position="1840"/>
    </location>
</feature>
<feature type="compositionally biased region" description="Polar residues" evidence="1">
    <location>
        <begin position="763"/>
        <end position="799"/>
    </location>
</feature>
<comment type="caution">
    <text evidence="3">The sequence shown here is derived from an EMBL/GenBank/DDBJ whole genome shotgun (WGS) entry which is preliminary data.</text>
</comment>
<organism evidence="3 4">
    <name type="scientific">Ancylostoma ceylanicum</name>
    <dbReference type="NCBI Taxonomy" id="53326"/>
    <lineage>
        <taxon>Eukaryota</taxon>
        <taxon>Metazoa</taxon>
        <taxon>Ecdysozoa</taxon>
        <taxon>Nematoda</taxon>
        <taxon>Chromadorea</taxon>
        <taxon>Rhabditida</taxon>
        <taxon>Rhabditina</taxon>
        <taxon>Rhabditomorpha</taxon>
        <taxon>Strongyloidea</taxon>
        <taxon>Ancylostomatidae</taxon>
        <taxon>Ancylostomatinae</taxon>
        <taxon>Ancylostoma</taxon>
    </lineage>
</organism>